<dbReference type="AlphaFoldDB" id="A0A5U9VT39"/>
<accession>A0A5U9VT39</accession>
<organism evidence="2">
    <name type="scientific">Salmonella newport</name>
    <dbReference type="NCBI Taxonomy" id="108619"/>
    <lineage>
        <taxon>Bacteria</taxon>
        <taxon>Pseudomonadati</taxon>
        <taxon>Pseudomonadota</taxon>
        <taxon>Gammaproteobacteria</taxon>
        <taxon>Enterobacterales</taxon>
        <taxon>Enterobacteriaceae</taxon>
        <taxon>Salmonella</taxon>
    </lineage>
</organism>
<name>A0A5U9VT39_SALNE</name>
<proteinExistence type="predicted"/>
<dbReference type="EMBL" id="AAGVNP010000197">
    <property type="protein sequence ID" value="EBS4548826.1"/>
    <property type="molecule type" value="Genomic_DNA"/>
</dbReference>
<evidence type="ECO:0000313" key="2">
    <source>
        <dbReference type="EMBL" id="EBS4548826.1"/>
    </source>
</evidence>
<sequence length="105" mass="11410">MPPGRKGGGFHSLAATQKQNAELLAALRSPREGAASSPVGSAPGGEEKPPGAYAVLGVFYPGNRFYRDDFWRKLTRPAGLSNPSPVQKQVLNRLTVFIDVNRRKY</sequence>
<comment type="caution">
    <text evidence="2">The sequence shown here is derived from an EMBL/GenBank/DDBJ whole genome shotgun (WGS) entry which is preliminary data.</text>
</comment>
<reference evidence="2" key="1">
    <citation type="submission" date="2018-06" db="EMBL/GenBank/DDBJ databases">
        <authorList>
            <person name="Ashton P.M."/>
            <person name="Dallman T."/>
            <person name="Nair S."/>
            <person name="De Pinna E."/>
            <person name="Peters T."/>
            <person name="Grant K."/>
        </authorList>
    </citation>
    <scope>NUCLEOTIDE SEQUENCE [LARGE SCALE GENOMIC DNA]</scope>
    <source>
        <strain evidence="2">160804</strain>
    </source>
</reference>
<dbReference type="Proteomes" id="UP000839885">
    <property type="component" value="Unassembled WGS sequence"/>
</dbReference>
<evidence type="ECO:0000256" key="1">
    <source>
        <dbReference type="SAM" id="MobiDB-lite"/>
    </source>
</evidence>
<gene>
    <name evidence="2" type="ORF">DQK32_23615</name>
</gene>
<protein>
    <submittedName>
        <fullName evidence="2">Uncharacterized protein</fullName>
    </submittedName>
</protein>
<feature type="region of interest" description="Disordered" evidence="1">
    <location>
        <begin position="28"/>
        <end position="48"/>
    </location>
</feature>